<dbReference type="EMBL" id="GG662637">
    <property type="protein sequence ID" value="EWS73451.1"/>
    <property type="molecule type" value="Genomic_DNA"/>
</dbReference>
<feature type="transmembrane region" description="Helical" evidence="1">
    <location>
        <begin position="97"/>
        <end position="117"/>
    </location>
</feature>
<dbReference type="Proteomes" id="UP000009168">
    <property type="component" value="Unassembled WGS sequence"/>
</dbReference>
<reference evidence="3" key="1">
    <citation type="journal article" date="2006" name="PLoS Biol.">
        <title>Macronuclear genome sequence of the ciliate Tetrahymena thermophila, a model eukaryote.</title>
        <authorList>
            <person name="Eisen J.A."/>
            <person name="Coyne R.S."/>
            <person name="Wu M."/>
            <person name="Wu D."/>
            <person name="Thiagarajan M."/>
            <person name="Wortman J.R."/>
            <person name="Badger J.H."/>
            <person name="Ren Q."/>
            <person name="Amedeo P."/>
            <person name="Jones K.M."/>
            <person name="Tallon L.J."/>
            <person name="Delcher A.L."/>
            <person name="Salzberg S.L."/>
            <person name="Silva J.C."/>
            <person name="Haas B.J."/>
            <person name="Majoros W.H."/>
            <person name="Farzad M."/>
            <person name="Carlton J.M."/>
            <person name="Smith R.K. Jr."/>
            <person name="Garg J."/>
            <person name="Pearlman R.E."/>
            <person name="Karrer K.M."/>
            <person name="Sun L."/>
            <person name="Manning G."/>
            <person name="Elde N.C."/>
            <person name="Turkewitz A.P."/>
            <person name="Asai D.J."/>
            <person name="Wilkes D.E."/>
            <person name="Wang Y."/>
            <person name="Cai H."/>
            <person name="Collins K."/>
            <person name="Stewart B.A."/>
            <person name="Lee S.R."/>
            <person name="Wilamowska K."/>
            <person name="Weinberg Z."/>
            <person name="Ruzzo W.L."/>
            <person name="Wloga D."/>
            <person name="Gaertig J."/>
            <person name="Frankel J."/>
            <person name="Tsao C.-C."/>
            <person name="Gorovsky M.A."/>
            <person name="Keeling P.J."/>
            <person name="Waller R.F."/>
            <person name="Patron N.J."/>
            <person name="Cherry J.M."/>
            <person name="Stover N.A."/>
            <person name="Krieger C.J."/>
            <person name="del Toro C."/>
            <person name="Ryder H.F."/>
            <person name="Williamson S.C."/>
            <person name="Barbeau R.A."/>
            <person name="Hamilton E.P."/>
            <person name="Orias E."/>
        </authorList>
    </citation>
    <scope>NUCLEOTIDE SEQUENCE [LARGE SCALE GENOMIC DNA]</scope>
    <source>
        <strain evidence="3">SB210</strain>
    </source>
</reference>
<dbReference type="AlphaFoldDB" id="W7XGU4"/>
<evidence type="ECO:0000256" key="1">
    <source>
        <dbReference type="SAM" id="Phobius"/>
    </source>
</evidence>
<name>W7XGU4_TETTS</name>
<feature type="transmembrane region" description="Helical" evidence="1">
    <location>
        <begin position="263"/>
        <end position="286"/>
    </location>
</feature>
<organism evidence="2 3">
    <name type="scientific">Tetrahymena thermophila (strain SB210)</name>
    <dbReference type="NCBI Taxonomy" id="312017"/>
    <lineage>
        <taxon>Eukaryota</taxon>
        <taxon>Sar</taxon>
        <taxon>Alveolata</taxon>
        <taxon>Ciliophora</taxon>
        <taxon>Intramacronucleata</taxon>
        <taxon>Oligohymenophorea</taxon>
        <taxon>Hymenostomatida</taxon>
        <taxon>Tetrahymenina</taxon>
        <taxon>Tetrahymenidae</taxon>
        <taxon>Tetrahymena</taxon>
    </lineage>
</organism>
<keyword evidence="1 2" id="KW-0812">Transmembrane</keyword>
<keyword evidence="1" id="KW-0472">Membrane</keyword>
<gene>
    <name evidence="2" type="ORF">TTHERM_000590198</name>
</gene>
<feature type="transmembrane region" description="Helical" evidence="1">
    <location>
        <begin position="66"/>
        <end position="85"/>
    </location>
</feature>
<feature type="transmembrane region" description="Helical" evidence="1">
    <location>
        <begin position="225"/>
        <end position="243"/>
    </location>
</feature>
<evidence type="ECO:0000313" key="2">
    <source>
        <dbReference type="EMBL" id="EWS73451.1"/>
    </source>
</evidence>
<dbReference type="KEGG" id="tet:TTHERM_000590198"/>
<dbReference type="RefSeq" id="XP_012654022.1">
    <property type="nucleotide sequence ID" value="XM_012798568.1"/>
</dbReference>
<evidence type="ECO:0000313" key="3">
    <source>
        <dbReference type="Proteomes" id="UP000009168"/>
    </source>
</evidence>
<dbReference type="GeneID" id="24439737"/>
<accession>W7XGU4</accession>
<keyword evidence="3" id="KW-1185">Reference proteome</keyword>
<feature type="transmembrane region" description="Helical" evidence="1">
    <location>
        <begin position="164"/>
        <end position="182"/>
    </location>
</feature>
<feature type="transmembrane region" description="Helical" evidence="1">
    <location>
        <begin position="194"/>
        <end position="213"/>
    </location>
</feature>
<dbReference type="InParanoid" id="W7XGU4"/>
<protein>
    <submittedName>
        <fullName evidence="2">Transmembrane protein, putative</fullName>
    </submittedName>
</protein>
<proteinExistence type="predicted"/>
<keyword evidence="1" id="KW-1133">Transmembrane helix</keyword>
<sequence>MFQSQIKALNIFTKNKIFRQFSQLEIDNLLAQQIKYTIYAFIYALYADHFIQISEESQICHVDGKFFIKFVQIGSLLTTFLYTGFLKNRKNLRDKDFIFLYLFNILFFTVVLIYVLYSSAFYKKECSTLPLFKVSLLFMCIKKEFELAILVFTRSLMWLRQVNICSNILTVVIIQVSFTNAQNCSPQATSLCEFLNIINTSCLFTYTFINLLVSDKNQYIQTTILKIATGLLIPVFIYAYIMIVRFQFIGQVNLIPDCIPYHFILNVNLFIIPLDILGMFVLQYILCKQQDQQPHLPIPENDSLINNNQIEREGLDQFDKMHYNDDDDLQV</sequence>